<evidence type="ECO:0000256" key="2">
    <source>
        <dbReference type="ARBA" id="ARBA00022618"/>
    </source>
</evidence>
<dbReference type="HAMAP" id="MF_00599">
    <property type="entry name" value="FtsB"/>
    <property type="match status" value="1"/>
</dbReference>
<dbReference type="GO" id="GO:0043093">
    <property type="term" value="P:FtsZ-dependent cytokinesis"/>
    <property type="evidence" value="ECO:0007669"/>
    <property type="project" value="UniProtKB-UniRule"/>
</dbReference>
<proteinExistence type="inferred from homology"/>
<dbReference type="GO" id="GO:0005886">
    <property type="term" value="C:plasma membrane"/>
    <property type="evidence" value="ECO:0007669"/>
    <property type="project" value="UniProtKB-SubCell"/>
</dbReference>
<sequence length="94" mass="11006">MRVVLIILFVLLVVFQFRLWREVSEVRDLRGMVEQQLEENEGLRQRNEALAAEVEDLREGLAAIEERARSELGLIREGEEFFLIVDPEQVEPEP</sequence>
<evidence type="ECO:0000256" key="3">
    <source>
        <dbReference type="ARBA" id="ARBA00022692"/>
    </source>
</evidence>
<keyword evidence="1 7" id="KW-1003">Cell membrane</keyword>
<comment type="similarity">
    <text evidence="7">Belongs to the FtsB family.</text>
</comment>
<feature type="topological domain" description="Cytoplasmic" evidence="7">
    <location>
        <begin position="1"/>
        <end position="3"/>
    </location>
</feature>
<dbReference type="RefSeq" id="WP_049726316.1">
    <property type="nucleotide sequence ID" value="NZ_CP012154.1"/>
</dbReference>
<evidence type="ECO:0000256" key="1">
    <source>
        <dbReference type="ARBA" id="ARBA00022475"/>
    </source>
</evidence>
<dbReference type="Pfam" id="PF04977">
    <property type="entry name" value="DivIC"/>
    <property type="match status" value="1"/>
</dbReference>
<dbReference type="InterPro" id="IPR023081">
    <property type="entry name" value="Cell_div_FtsB"/>
</dbReference>
<keyword evidence="6 7" id="KW-0131">Cell cycle</keyword>
<organism evidence="8 9">
    <name type="scientific">Wenzhouxiangella marina</name>
    <dbReference type="NCBI Taxonomy" id="1579979"/>
    <lineage>
        <taxon>Bacteria</taxon>
        <taxon>Pseudomonadati</taxon>
        <taxon>Pseudomonadota</taxon>
        <taxon>Gammaproteobacteria</taxon>
        <taxon>Chromatiales</taxon>
        <taxon>Wenzhouxiangellaceae</taxon>
        <taxon>Wenzhouxiangella</taxon>
    </lineage>
</organism>
<dbReference type="PANTHER" id="PTHR37485:SF1">
    <property type="entry name" value="CELL DIVISION PROTEIN FTSB"/>
    <property type="match status" value="1"/>
</dbReference>
<feature type="topological domain" description="Periplasmic" evidence="7">
    <location>
        <begin position="22"/>
        <end position="94"/>
    </location>
</feature>
<keyword evidence="9" id="KW-1185">Reference proteome</keyword>
<name>A0A0K0XYN5_9GAMM</name>
<evidence type="ECO:0000256" key="6">
    <source>
        <dbReference type="ARBA" id="ARBA00023306"/>
    </source>
</evidence>
<evidence type="ECO:0000313" key="9">
    <source>
        <dbReference type="Proteomes" id="UP000066624"/>
    </source>
</evidence>
<gene>
    <name evidence="7" type="primary">ftsB</name>
    <name evidence="8" type="ORF">WM2015_2423</name>
</gene>
<evidence type="ECO:0000256" key="5">
    <source>
        <dbReference type="ARBA" id="ARBA00023136"/>
    </source>
</evidence>
<protein>
    <recommendedName>
        <fullName evidence="7">Cell division protein FtsB</fullName>
    </recommendedName>
</protein>
<accession>A0A0K0XYN5</accession>
<evidence type="ECO:0000256" key="4">
    <source>
        <dbReference type="ARBA" id="ARBA00022989"/>
    </source>
</evidence>
<dbReference type="GO" id="GO:0030428">
    <property type="term" value="C:cell septum"/>
    <property type="evidence" value="ECO:0007669"/>
    <property type="project" value="TreeGrafter"/>
</dbReference>
<dbReference type="NCBIfam" id="NF002058">
    <property type="entry name" value="PRK00888.1"/>
    <property type="match status" value="1"/>
</dbReference>
<dbReference type="AlphaFoldDB" id="A0A0K0XYN5"/>
<keyword evidence="4 7" id="KW-1133">Transmembrane helix</keyword>
<keyword evidence="2 7" id="KW-0132">Cell division</keyword>
<keyword evidence="3 7" id="KW-0812">Transmembrane</keyword>
<evidence type="ECO:0000256" key="7">
    <source>
        <dbReference type="HAMAP-Rule" id="MF_00599"/>
    </source>
</evidence>
<dbReference type="Proteomes" id="UP000066624">
    <property type="component" value="Chromosome"/>
</dbReference>
<comment type="subcellular location">
    <subcellularLocation>
        <location evidence="7">Cell inner membrane</location>
        <topology evidence="7">Single-pass type II membrane protein</topology>
    </subcellularLocation>
    <text evidence="7">Localizes to the division septum.</text>
</comment>
<dbReference type="OrthoDB" id="7061211at2"/>
<reference evidence="9" key="1">
    <citation type="submission" date="2015-07" db="EMBL/GenBank/DDBJ databases">
        <authorList>
            <person name="Kim K.M."/>
        </authorList>
    </citation>
    <scope>NUCLEOTIDE SEQUENCE [LARGE SCALE GENOMIC DNA]</scope>
    <source>
        <strain evidence="9">KCTC 42284</strain>
    </source>
</reference>
<dbReference type="KEGG" id="wma:WM2015_2423"/>
<dbReference type="InterPro" id="IPR007060">
    <property type="entry name" value="FtsL/DivIC"/>
</dbReference>
<comment type="subunit">
    <text evidence="7">Part of a complex composed of FtsB, FtsL and FtsQ.</text>
</comment>
<feature type="coiled-coil region" evidence="7">
    <location>
        <begin position="26"/>
        <end position="67"/>
    </location>
</feature>
<keyword evidence="7" id="KW-0175">Coiled coil</keyword>
<keyword evidence="5 7" id="KW-0472">Membrane</keyword>
<dbReference type="PANTHER" id="PTHR37485">
    <property type="entry name" value="CELL DIVISION PROTEIN FTSB"/>
    <property type="match status" value="1"/>
</dbReference>
<evidence type="ECO:0000313" key="8">
    <source>
        <dbReference type="EMBL" id="AKS42785.1"/>
    </source>
</evidence>
<dbReference type="EMBL" id="CP012154">
    <property type="protein sequence ID" value="AKS42785.1"/>
    <property type="molecule type" value="Genomic_DNA"/>
</dbReference>
<comment type="function">
    <text evidence="7">Essential cell division protein. May link together the upstream cell division proteins, which are predominantly cytoplasmic, with the downstream cell division proteins, which are predominantly periplasmic.</text>
</comment>
<dbReference type="STRING" id="1579979.WM2015_2423"/>
<dbReference type="GO" id="GO:0032153">
    <property type="term" value="C:cell division site"/>
    <property type="evidence" value="ECO:0007669"/>
    <property type="project" value="UniProtKB-UniRule"/>
</dbReference>
<keyword evidence="7" id="KW-0997">Cell inner membrane</keyword>